<reference evidence="4" key="1">
    <citation type="submission" date="2019-06" db="EMBL/GenBank/DDBJ databases">
        <authorList>
            <person name="Broberg M."/>
        </authorList>
    </citation>
    <scope>NUCLEOTIDE SEQUENCE [LARGE SCALE GENOMIC DNA]</scope>
</reference>
<dbReference type="Proteomes" id="UP000754883">
    <property type="component" value="Unassembled WGS sequence"/>
</dbReference>
<dbReference type="SUPFAM" id="SSF56112">
    <property type="entry name" value="Protein kinase-like (PK-like)"/>
    <property type="match status" value="2"/>
</dbReference>
<proteinExistence type="predicted"/>
<dbReference type="GO" id="GO:0005524">
    <property type="term" value="F:ATP binding"/>
    <property type="evidence" value="ECO:0007669"/>
    <property type="project" value="InterPro"/>
</dbReference>
<dbReference type="EMBL" id="CABFNO020001469">
    <property type="protein sequence ID" value="CAG9990144.1"/>
    <property type="molecule type" value="Genomic_DNA"/>
</dbReference>
<feature type="region of interest" description="Disordered" evidence="1">
    <location>
        <begin position="1473"/>
        <end position="1492"/>
    </location>
</feature>
<feature type="region of interest" description="Disordered" evidence="1">
    <location>
        <begin position="346"/>
        <end position="365"/>
    </location>
</feature>
<dbReference type="PANTHER" id="PTHR33112:SF10">
    <property type="entry name" value="TOL"/>
    <property type="match status" value="1"/>
</dbReference>
<evidence type="ECO:0000313" key="3">
    <source>
        <dbReference type="EMBL" id="CAG9990144.1"/>
    </source>
</evidence>
<evidence type="ECO:0000256" key="1">
    <source>
        <dbReference type="SAM" id="MobiDB-lite"/>
    </source>
</evidence>
<dbReference type="PROSITE" id="PS50011">
    <property type="entry name" value="PROTEIN_KINASE_DOM"/>
    <property type="match status" value="2"/>
</dbReference>
<dbReference type="Gene3D" id="1.10.510.10">
    <property type="entry name" value="Transferase(Phosphotransferase) domain 1"/>
    <property type="match status" value="2"/>
</dbReference>
<feature type="compositionally biased region" description="Basic and acidic residues" evidence="1">
    <location>
        <begin position="356"/>
        <end position="365"/>
    </location>
</feature>
<evidence type="ECO:0000313" key="4">
    <source>
        <dbReference type="Proteomes" id="UP000754883"/>
    </source>
</evidence>
<feature type="region of interest" description="Disordered" evidence="1">
    <location>
        <begin position="1221"/>
        <end position="1249"/>
    </location>
</feature>
<sequence length="1744" mass="198109">MDNVELPDLRRKLHATRVKTPNKGSFFIPHEQIKKFADKSIIKSVIKANDQEKLAEVVSKHYRRIFLILILMKRLDWLESLVALGLKDDCLPLQLDLQLDQDGDEKMFGISTSGERFDFPSDEPIQDEGMFRTFQALLTAPVFEGDRKFGQLLQKLQPLPYLEFAISGEKPAGKGFFSEVDKVRIHCDHLPEYPPSPGTNYVIVAIKRFTQSDEAWAEKDVANANTLQSPAYKSSHLTQAIATYTVQDGGKFIMLPWADGGHLDNYWKSLGRGHLRKEEVMWVLAEFAGLCEALKLLHAQNFRHNDLKPENILWFKEPDNLKVSDFGLSTCHGIDKNTNVRANLHTLTPSGTNRYKPPEENERRQPAARSRYYDIWSMGCTMTELMVWLVYGYDALGEFQDVTSPYFWEELRESSDSTNAFELTDTITFTLGSMMEHAHDCTAYVDILKLIRDNLLCVLYPTEYEYETELPGYRINASTLHGELKQIYAKCEYEPDYLNCVGIGRAGKLPKRLPAASTEGGSLAVPNDGVGKRTRGPLPQGGLPHDEVANGRVVVRSGDPNYSQYGLPILPKAGSEQEFALIKRWLHDCDSHATCQTPASKNEGANAPTRLLEVGHNIRLVDASLIRSQPYVALSHCWGPLKPEEKFCTYQENIEAFRRSIVFDDLPKTFQDAVTVTRGIGISYLWIDSLCIIQNDKEEWKKESAKMQYVFSGAYCTLSVNSARSSLEGFLTPRVPRTCVPLPISDSRRIYVCPSIDDFHRDVDQSNLHTRGWVLQERALSRRFIHYTSTQVYWECGAGVQCESLAKFQNSRVAFLGDPRFPTLALQYYRDGRQILLQYLYETYSQLAFTNPTDRPVGILGLESRLSSAFQTRAMFGTFSKYFPRFLLWESAEPDGMRSIAFDNTDQHVPSWSWLSKLGAIRYMKLEFNNVDWATQNFKSPFSSDEKIREATLASSIMGAPFRAYAQNMKLTQQEANSHISFDLGTTLSLDNLKCVIVGRDKSDDKVYAIIIKKEEHGLHKEAFERIGSASFRSAQSNPGFLGTRFRIDKDIVIDSPTSWRVEDASDGESIFQMFLKDPNGIVEPIHEEGSAPWQSFGSDYADSETVKSVKDLGLSDRKIFDSETRDIIYEDLTSDQLCRQLNIQQDTGCTFNLQQVVSQKIGSSLKRYGTTEKFRYLPLDAFDKIITPQIIYSLLKESFPHLSKEQLGCKVNEVLGGVNKESTLSPTRNQRRKSRKREDSTHTKEPKKSRRRILALLVFMKALNRFEHFIKKSIYDSDFPLEDNGNDTTDSNGPHKFLEGWDVYEMNSLLIFQYFFWVPFFLIKGGELRFYPFNSKTVLPWESIKSDAHGGSGTIHKVQIHSAHFSFEESQPSDGPIYFALKEVDNVDREGYRQEFKALEKTCARTYKDKHLIKLLLAFQHGEKQYFLFEWADGNLEQLWDQTSGDSFQTIWAIEQCVGIATAIRRIHGLSSKQEEAGKGSQGADADGKEWGRHGDIKPQNILWFKKYGEDNDLLVLSDLGLARYHSIFTKSNIPHYRIDGYTGAYRPPEMDTGNHISPKYDIWSLGQEEDDSSVLNVQEDKYFLKMFDDNGRPYAVVKPSISKWIGKLRSLDSCPEVIKEILQIIELHMLVVDSSNRKSIGQICVSLTRILKSAQAEHKSTEPRFKNVLAQSVGGALTDDFMDRPATLDIGDEQESSAIADNNTKKHTATLRRAESAPSYASVAARGPQKSAMASASKRYNK</sequence>
<feature type="domain" description="Protein kinase" evidence="2">
    <location>
        <begin position="166"/>
        <end position="484"/>
    </location>
</feature>
<keyword evidence="4" id="KW-1185">Reference proteome</keyword>
<dbReference type="Pfam" id="PF06985">
    <property type="entry name" value="HET"/>
    <property type="match status" value="1"/>
</dbReference>
<dbReference type="InterPro" id="IPR011009">
    <property type="entry name" value="Kinase-like_dom_sf"/>
</dbReference>
<dbReference type="GO" id="GO:0004672">
    <property type="term" value="F:protein kinase activity"/>
    <property type="evidence" value="ECO:0007669"/>
    <property type="project" value="InterPro"/>
</dbReference>
<dbReference type="CDD" id="cd00180">
    <property type="entry name" value="PKc"/>
    <property type="match status" value="1"/>
</dbReference>
<feature type="region of interest" description="Disordered" evidence="1">
    <location>
        <begin position="514"/>
        <end position="549"/>
    </location>
</feature>
<protein>
    <recommendedName>
        <fullName evidence="2">Protein kinase domain-containing protein</fullName>
    </recommendedName>
</protein>
<comment type="caution">
    <text evidence="3">The sequence shown here is derived from an EMBL/GenBank/DDBJ whole genome shotgun (WGS) entry which is preliminary data.</text>
</comment>
<evidence type="ECO:0000259" key="2">
    <source>
        <dbReference type="PROSITE" id="PS50011"/>
    </source>
</evidence>
<dbReference type="InterPro" id="IPR010730">
    <property type="entry name" value="HET"/>
</dbReference>
<feature type="region of interest" description="Disordered" evidence="1">
    <location>
        <begin position="1694"/>
        <end position="1744"/>
    </location>
</feature>
<dbReference type="PANTHER" id="PTHR33112">
    <property type="entry name" value="DOMAIN PROTEIN, PUTATIVE-RELATED"/>
    <property type="match status" value="1"/>
</dbReference>
<name>A0A9N9Y6W6_9HYPO</name>
<dbReference type="SMART" id="SM00220">
    <property type="entry name" value="S_TKc"/>
    <property type="match status" value="1"/>
</dbReference>
<dbReference type="OrthoDB" id="5125733at2759"/>
<accession>A0A9N9Y6W6</accession>
<gene>
    <name evidence="3" type="ORF">CBYS24578_00012379</name>
</gene>
<dbReference type="InterPro" id="IPR000719">
    <property type="entry name" value="Prot_kinase_dom"/>
</dbReference>
<reference evidence="3 4" key="2">
    <citation type="submission" date="2021-10" db="EMBL/GenBank/DDBJ databases">
        <authorList>
            <person name="Piombo E."/>
        </authorList>
    </citation>
    <scope>NUCLEOTIDE SEQUENCE [LARGE SCALE GENOMIC DNA]</scope>
</reference>
<organism evidence="3 4">
    <name type="scientific">Clonostachys byssicola</name>
    <dbReference type="NCBI Taxonomy" id="160290"/>
    <lineage>
        <taxon>Eukaryota</taxon>
        <taxon>Fungi</taxon>
        <taxon>Dikarya</taxon>
        <taxon>Ascomycota</taxon>
        <taxon>Pezizomycotina</taxon>
        <taxon>Sordariomycetes</taxon>
        <taxon>Hypocreomycetidae</taxon>
        <taxon>Hypocreales</taxon>
        <taxon>Bionectriaceae</taxon>
        <taxon>Clonostachys</taxon>
    </lineage>
</organism>
<feature type="compositionally biased region" description="Basic and acidic residues" evidence="1">
    <location>
        <begin position="1237"/>
        <end position="1247"/>
    </location>
</feature>
<dbReference type="Pfam" id="PF00069">
    <property type="entry name" value="Pkinase"/>
    <property type="match status" value="2"/>
</dbReference>
<feature type="domain" description="Protein kinase" evidence="2">
    <location>
        <begin position="1342"/>
        <end position="1667"/>
    </location>
</feature>